<dbReference type="Pfam" id="PF00893">
    <property type="entry name" value="Multi_Drug_Res"/>
    <property type="match status" value="1"/>
</dbReference>
<organism evidence="9 10">
    <name type="scientific">Mesobacillus zeae</name>
    <dbReference type="NCBI Taxonomy" id="1917180"/>
    <lineage>
        <taxon>Bacteria</taxon>
        <taxon>Bacillati</taxon>
        <taxon>Bacillota</taxon>
        <taxon>Bacilli</taxon>
        <taxon>Bacillales</taxon>
        <taxon>Bacillaceae</taxon>
        <taxon>Mesobacillus</taxon>
    </lineage>
</organism>
<dbReference type="PANTHER" id="PTHR30561">
    <property type="entry name" value="SMR FAMILY PROTON-DEPENDENT DRUG EFFLUX TRANSPORTER SUGE"/>
    <property type="match status" value="1"/>
</dbReference>
<dbReference type="InterPro" id="IPR045324">
    <property type="entry name" value="Small_multidrug_res"/>
</dbReference>
<evidence type="ECO:0000256" key="2">
    <source>
        <dbReference type="ARBA" id="ARBA00022448"/>
    </source>
</evidence>
<keyword evidence="5 8" id="KW-1133">Transmembrane helix</keyword>
<dbReference type="NCBIfam" id="NF008512">
    <property type="entry name" value="PRK11431.1"/>
    <property type="match status" value="1"/>
</dbReference>
<dbReference type="FunFam" id="1.10.3730.20:FF:000001">
    <property type="entry name" value="Quaternary ammonium compound resistance transporter SugE"/>
    <property type="match status" value="1"/>
</dbReference>
<dbReference type="Gene3D" id="1.10.3730.20">
    <property type="match status" value="1"/>
</dbReference>
<dbReference type="OrthoDB" id="21828at2"/>
<dbReference type="SUPFAM" id="SSF103481">
    <property type="entry name" value="Multidrug resistance efflux transporter EmrE"/>
    <property type="match status" value="1"/>
</dbReference>
<keyword evidence="3" id="KW-1003">Cell membrane</keyword>
<evidence type="ECO:0000313" key="10">
    <source>
        <dbReference type="Proteomes" id="UP000265816"/>
    </source>
</evidence>
<dbReference type="InterPro" id="IPR000390">
    <property type="entry name" value="Small_drug/metabolite_transptr"/>
</dbReference>
<evidence type="ECO:0000256" key="4">
    <source>
        <dbReference type="ARBA" id="ARBA00022692"/>
    </source>
</evidence>
<dbReference type="RefSeq" id="WP_119113168.1">
    <property type="nucleotide sequence ID" value="NZ_CBCSEO010000001.1"/>
</dbReference>
<keyword evidence="6 8" id="KW-0472">Membrane</keyword>
<dbReference type="PANTHER" id="PTHR30561:SF0">
    <property type="entry name" value="GUANIDINIUM EXPORTER"/>
    <property type="match status" value="1"/>
</dbReference>
<feature type="transmembrane region" description="Helical" evidence="8">
    <location>
        <begin position="27"/>
        <end position="46"/>
    </location>
</feature>
<gene>
    <name evidence="9" type="primary">sugE</name>
    <name evidence="9" type="ORF">D1970_12320</name>
</gene>
<sequence length="107" mass="11338">MAWVLLFIAGLFEVVWSIGLKYTEGFTKLWPSVITVVGMIISFYFLSAAVKTLPIGTAYAVWTGIGAAGAVILGIILFGEPKSMLRLAFVGLILVGIIGLKATSGTQ</sequence>
<keyword evidence="2" id="KW-0813">Transport</keyword>
<evidence type="ECO:0000256" key="6">
    <source>
        <dbReference type="ARBA" id="ARBA00023136"/>
    </source>
</evidence>
<evidence type="ECO:0000256" key="5">
    <source>
        <dbReference type="ARBA" id="ARBA00022989"/>
    </source>
</evidence>
<reference evidence="9 10" key="1">
    <citation type="submission" date="2018-08" db="EMBL/GenBank/DDBJ databases">
        <title>Bacillus jemisoniae sp. nov., Bacillus chryseoplanitiae sp. nov., Bacillus resnikiae sp. nov., and Bacillus frankliniae sp. nov., isolated from Viking spacecraft and associated surfaces.</title>
        <authorList>
            <person name="Seuylemezian A."/>
            <person name="Vaishampayan P."/>
        </authorList>
    </citation>
    <scope>NUCLEOTIDE SEQUENCE [LARGE SCALE GENOMIC DNA]</scope>
    <source>
        <strain evidence="9 10">JJ-247</strain>
    </source>
</reference>
<evidence type="ECO:0000313" key="9">
    <source>
        <dbReference type="EMBL" id="RID84664.1"/>
    </source>
</evidence>
<feature type="transmembrane region" description="Helical" evidence="8">
    <location>
        <begin position="58"/>
        <end position="78"/>
    </location>
</feature>
<evidence type="ECO:0000256" key="3">
    <source>
        <dbReference type="ARBA" id="ARBA00022475"/>
    </source>
</evidence>
<dbReference type="InterPro" id="IPR037185">
    <property type="entry name" value="EmrE-like"/>
</dbReference>
<feature type="transmembrane region" description="Helical" evidence="8">
    <location>
        <begin position="84"/>
        <end position="103"/>
    </location>
</feature>
<dbReference type="GO" id="GO:0005886">
    <property type="term" value="C:plasma membrane"/>
    <property type="evidence" value="ECO:0007669"/>
    <property type="project" value="UniProtKB-SubCell"/>
</dbReference>
<keyword evidence="4 7" id="KW-0812">Transmembrane</keyword>
<dbReference type="Proteomes" id="UP000265816">
    <property type="component" value="Unassembled WGS sequence"/>
</dbReference>
<dbReference type="AlphaFoldDB" id="A0A398B5F6"/>
<comment type="caution">
    <text evidence="9">The sequence shown here is derived from an EMBL/GenBank/DDBJ whole genome shotgun (WGS) entry which is preliminary data.</text>
</comment>
<comment type="subcellular location">
    <subcellularLocation>
        <location evidence="1 7">Cell membrane</location>
        <topology evidence="1 7">Multi-pass membrane protein</topology>
    </subcellularLocation>
</comment>
<protein>
    <submittedName>
        <fullName evidence="9">Quaternary ammonium compound-resistance protein SugE</fullName>
    </submittedName>
</protein>
<evidence type="ECO:0000256" key="1">
    <source>
        <dbReference type="ARBA" id="ARBA00004651"/>
    </source>
</evidence>
<proteinExistence type="inferred from homology"/>
<dbReference type="GO" id="GO:0022857">
    <property type="term" value="F:transmembrane transporter activity"/>
    <property type="evidence" value="ECO:0007669"/>
    <property type="project" value="InterPro"/>
</dbReference>
<dbReference type="EMBL" id="QWVT01000019">
    <property type="protein sequence ID" value="RID84664.1"/>
    <property type="molecule type" value="Genomic_DNA"/>
</dbReference>
<accession>A0A398B5F6</accession>
<comment type="similarity">
    <text evidence="7">Belongs to the drug/metabolite transporter (DMT) superfamily. Small multidrug resistance (SMR) (TC 2.A.7.1) family.</text>
</comment>
<evidence type="ECO:0000256" key="7">
    <source>
        <dbReference type="RuleBase" id="RU003942"/>
    </source>
</evidence>
<evidence type="ECO:0000256" key="8">
    <source>
        <dbReference type="SAM" id="Phobius"/>
    </source>
</evidence>
<keyword evidence="10" id="KW-1185">Reference proteome</keyword>
<name>A0A398B5F6_9BACI</name>